<feature type="domain" description="MmgE/PrpD C-terminal" evidence="3">
    <location>
        <begin position="265"/>
        <end position="432"/>
    </location>
</feature>
<dbReference type="PANTHER" id="PTHR16943:SF8">
    <property type="entry name" value="2-METHYLCITRATE DEHYDRATASE"/>
    <property type="match status" value="1"/>
</dbReference>
<dbReference type="InterPro" id="IPR042183">
    <property type="entry name" value="MmgE/PrpD_sf_1"/>
</dbReference>
<evidence type="ECO:0000313" key="5">
    <source>
        <dbReference type="Proteomes" id="UP001500975"/>
    </source>
</evidence>
<protein>
    <submittedName>
        <fullName evidence="4">MmgE/PrpD family protein</fullName>
    </submittedName>
</protein>
<dbReference type="Gene3D" id="3.30.1330.120">
    <property type="entry name" value="2-methylcitrate dehydratase PrpD"/>
    <property type="match status" value="1"/>
</dbReference>
<dbReference type="InterPro" id="IPR045336">
    <property type="entry name" value="MmgE_PrpD_N"/>
</dbReference>
<evidence type="ECO:0000259" key="3">
    <source>
        <dbReference type="Pfam" id="PF19305"/>
    </source>
</evidence>
<feature type="domain" description="MmgE/PrpD N-terminal" evidence="2">
    <location>
        <begin position="7"/>
        <end position="240"/>
    </location>
</feature>
<dbReference type="PANTHER" id="PTHR16943">
    <property type="entry name" value="2-METHYLCITRATE DEHYDRATASE-RELATED"/>
    <property type="match status" value="1"/>
</dbReference>
<dbReference type="SUPFAM" id="SSF103378">
    <property type="entry name" value="2-methylcitrate dehydratase PrpD"/>
    <property type="match status" value="1"/>
</dbReference>
<comment type="caution">
    <text evidence="4">The sequence shown here is derived from an EMBL/GenBank/DDBJ whole genome shotgun (WGS) entry which is preliminary data.</text>
</comment>
<dbReference type="Pfam" id="PF19305">
    <property type="entry name" value="MmgE_PrpD_C"/>
    <property type="match status" value="1"/>
</dbReference>
<dbReference type="Pfam" id="PF03972">
    <property type="entry name" value="MmgE_PrpD_N"/>
    <property type="match status" value="1"/>
</dbReference>
<evidence type="ECO:0000259" key="2">
    <source>
        <dbReference type="Pfam" id="PF03972"/>
    </source>
</evidence>
<evidence type="ECO:0000313" key="4">
    <source>
        <dbReference type="EMBL" id="GAA4349131.1"/>
    </source>
</evidence>
<reference evidence="5" key="1">
    <citation type="journal article" date="2019" name="Int. J. Syst. Evol. Microbiol.">
        <title>The Global Catalogue of Microorganisms (GCM) 10K type strain sequencing project: providing services to taxonomists for standard genome sequencing and annotation.</title>
        <authorList>
            <consortium name="The Broad Institute Genomics Platform"/>
            <consortium name="The Broad Institute Genome Sequencing Center for Infectious Disease"/>
            <person name="Wu L."/>
            <person name="Ma J."/>
        </authorList>
    </citation>
    <scope>NUCLEOTIDE SEQUENCE [LARGE SCALE GENOMIC DNA]</scope>
    <source>
        <strain evidence="5">JCM 17804</strain>
    </source>
</reference>
<dbReference type="InterPro" id="IPR036148">
    <property type="entry name" value="MmgE/PrpD_sf"/>
</dbReference>
<dbReference type="InterPro" id="IPR045337">
    <property type="entry name" value="MmgE_PrpD_C"/>
</dbReference>
<proteinExistence type="inferred from homology"/>
<gene>
    <name evidence="4" type="ORF">GCM10023165_35630</name>
</gene>
<comment type="similarity">
    <text evidence="1">Belongs to the PrpD family.</text>
</comment>
<name>A0ABP8I1D4_9BURK</name>
<keyword evidence="5" id="KW-1185">Reference proteome</keyword>
<dbReference type="InterPro" id="IPR005656">
    <property type="entry name" value="MmgE_PrpD"/>
</dbReference>
<organism evidence="4 5">
    <name type="scientific">Variovorax defluvii</name>
    <dbReference type="NCBI Taxonomy" id="913761"/>
    <lineage>
        <taxon>Bacteria</taxon>
        <taxon>Pseudomonadati</taxon>
        <taxon>Pseudomonadota</taxon>
        <taxon>Betaproteobacteria</taxon>
        <taxon>Burkholderiales</taxon>
        <taxon>Comamonadaceae</taxon>
        <taxon>Variovorax</taxon>
    </lineage>
</organism>
<sequence length="455" mass="49117">MRITEGIAERVAATRIENLPKEAVDYSATLAMSALGAMVSGHRCTGGAEAIRYVRRQGGEPQATVLGAGLRTSVELAGFANGTFAHATEYEDDSFPEAVSSYTLFPPIFALAEHLHSPGSRVIEAFVAGYEAQARIGLACREARRIGYMVLSLAGSIGVAVAAAKLLGLDAKQTADAISIAASQGGGIGYQTGTAAHIVEMGFSARNGIAAAFMAKEGMNGQSDVLEAPRGLMNMITGGKVQAPEKILSEWGKPYRIFEVGIKSYPCCYHLQRMIESAQDLTRERRLGADDIAKVEVEVNAFFPTVVQHPEPRNEIEAQFSLPHAVALGVLEAHIGPASFSRERIEDERFRRFRPKVKTIVREEWGWTPTGWDPRITYTLASGEVIVREPKTAKGQPPALYSFDECAPKYHGCVDDLLTPDRVASSIEMLRHLATLPDAAALVAEVAAITPYKQS</sequence>
<dbReference type="InterPro" id="IPR042188">
    <property type="entry name" value="MmgE/PrpD_sf_2"/>
</dbReference>
<evidence type="ECO:0000256" key="1">
    <source>
        <dbReference type="ARBA" id="ARBA00006174"/>
    </source>
</evidence>
<dbReference type="EMBL" id="BAABGJ010000058">
    <property type="protein sequence ID" value="GAA4349131.1"/>
    <property type="molecule type" value="Genomic_DNA"/>
</dbReference>
<dbReference type="RefSeq" id="WP_345539588.1">
    <property type="nucleotide sequence ID" value="NZ_BAABGJ010000058.1"/>
</dbReference>
<dbReference type="Gene3D" id="1.10.4100.10">
    <property type="entry name" value="2-methylcitrate dehydratase PrpD"/>
    <property type="match status" value="1"/>
</dbReference>
<dbReference type="Proteomes" id="UP001500975">
    <property type="component" value="Unassembled WGS sequence"/>
</dbReference>
<accession>A0ABP8I1D4</accession>